<comment type="function">
    <text evidence="8">Required for box C/D snoRNAs accumulation involved in snoRNA processing, snoRNA transport to the nucleolus and ribosome biogenesis.</text>
</comment>
<evidence type="ECO:0000313" key="16">
    <source>
        <dbReference type="EMBL" id="KAF4355755.1"/>
    </source>
</evidence>
<dbReference type="PANTHER" id="PTHR13483">
    <property type="entry name" value="BOX C_D SNORNA PROTEIN 1-RELATED"/>
    <property type="match status" value="1"/>
</dbReference>
<evidence type="ECO:0000256" key="1">
    <source>
        <dbReference type="ARBA" id="ARBA00022499"/>
    </source>
</evidence>
<evidence type="ECO:0000256" key="14">
    <source>
        <dbReference type="SAM" id="MobiDB-lite"/>
    </source>
</evidence>
<evidence type="ECO:0000256" key="4">
    <source>
        <dbReference type="ARBA" id="ARBA00022723"/>
    </source>
</evidence>
<feature type="compositionally biased region" description="Acidic residues" evidence="14">
    <location>
        <begin position="435"/>
        <end position="446"/>
    </location>
</feature>
<dbReference type="PROSITE" id="PS51083">
    <property type="entry name" value="ZF_HIT"/>
    <property type="match status" value="1"/>
</dbReference>
<dbReference type="PANTHER" id="PTHR13483:SF3">
    <property type="entry name" value="BOX C_D SNORNA PROTEIN 1"/>
    <property type="match status" value="1"/>
</dbReference>
<dbReference type="Proteomes" id="UP000583929">
    <property type="component" value="Unassembled WGS sequence"/>
</dbReference>
<proteinExistence type="inferred from homology"/>
<comment type="subunit">
    <text evidence="10">Interacts with FBL, SNU13, NOP58, NUFIP1, RUVBL1, RUVBL2 and TAF9. Interacts (via HIT-type zinc finger) with the RUVBL1/RUVBL2 complex in the presence of ADP.</text>
</comment>
<reference evidence="18 19" key="1">
    <citation type="journal article" date="2020" name="bioRxiv">
        <title>Sequence and annotation of 42 cannabis genomes reveals extensive copy number variation in cannabinoid synthesis and pathogen resistance genes.</title>
        <authorList>
            <person name="Mckernan K.J."/>
            <person name="Helbert Y."/>
            <person name="Kane L.T."/>
            <person name="Ebling H."/>
            <person name="Zhang L."/>
            <person name="Liu B."/>
            <person name="Eaton Z."/>
            <person name="Mclaughlin S."/>
            <person name="Kingan S."/>
            <person name="Baybayan P."/>
            <person name="Concepcion G."/>
            <person name="Jordan M."/>
            <person name="Riva A."/>
            <person name="Barbazuk W."/>
            <person name="Harkins T."/>
        </authorList>
    </citation>
    <scope>NUCLEOTIDE SEQUENCE [LARGE SCALE GENOMIC DNA]</scope>
    <source>
        <strain evidence="18 19">cv. Jamaican Lion 4</strain>
        <strain evidence="17">Father</strain>
        <strain evidence="16">Mother</strain>
        <tissue evidence="17">Leaf</tissue>
    </source>
</reference>
<dbReference type="Gene3D" id="3.30.60.190">
    <property type="match status" value="1"/>
</dbReference>
<feature type="domain" description="HIT-type" evidence="15">
    <location>
        <begin position="19"/>
        <end position="53"/>
    </location>
</feature>
<gene>
    <name evidence="16" type="ORF">F8388_019154</name>
    <name evidence="17" type="ORF">G4B88_012412</name>
</gene>
<evidence type="ECO:0000256" key="12">
    <source>
        <dbReference type="ARBA" id="ARBA00077531"/>
    </source>
</evidence>
<comment type="caution">
    <text evidence="17">The sequence shown here is derived from an EMBL/GenBank/DDBJ whole genome shotgun (WGS) entry which is preliminary data.</text>
</comment>
<organism evidence="17 19">
    <name type="scientific">Cannabis sativa</name>
    <name type="common">Hemp</name>
    <name type="synonym">Marijuana</name>
    <dbReference type="NCBI Taxonomy" id="3483"/>
    <lineage>
        <taxon>Eukaryota</taxon>
        <taxon>Viridiplantae</taxon>
        <taxon>Streptophyta</taxon>
        <taxon>Embryophyta</taxon>
        <taxon>Tracheophyta</taxon>
        <taxon>Spermatophyta</taxon>
        <taxon>Magnoliopsida</taxon>
        <taxon>eudicotyledons</taxon>
        <taxon>Gunneridae</taxon>
        <taxon>Pentapetalae</taxon>
        <taxon>rosids</taxon>
        <taxon>fabids</taxon>
        <taxon>Rosales</taxon>
        <taxon>Cannabaceae</taxon>
        <taxon>Cannabis</taxon>
    </lineage>
</organism>
<keyword evidence="5 13" id="KW-0863">Zinc-finger</keyword>
<dbReference type="GO" id="GO:0005634">
    <property type="term" value="C:nucleus"/>
    <property type="evidence" value="ECO:0007669"/>
    <property type="project" value="TreeGrafter"/>
</dbReference>
<dbReference type="GO" id="GO:0048254">
    <property type="term" value="P:snoRNA localization"/>
    <property type="evidence" value="ECO:0007669"/>
    <property type="project" value="TreeGrafter"/>
</dbReference>
<dbReference type="CDD" id="cd23023">
    <property type="entry name" value="zf-HIT_BCD1"/>
    <property type="match status" value="1"/>
</dbReference>
<evidence type="ECO:0000256" key="8">
    <source>
        <dbReference type="ARBA" id="ARBA00049598"/>
    </source>
</evidence>
<dbReference type="Proteomes" id="UP000525078">
    <property type="component" value="Unassembled WGS sequence"/>
</dbReference>
<keyword evidence="7" id="KW-0832">Ubl conjugation</keyword>
<keyword evidence="19" id="KW-1185">Reference proteome</keyword>
<evidence type="ECO:0000256" key="9">
    <source>
        <dbReference type="ARBA" id="ARBA00049654"/>
    </source>
</evidence>
<keyword evidence="1" id="KW-1017">Isopeptide bond</keyword>
<dbReference type="EMBL" id="JAATIP010000261">
    <property type="protein sequence ID" value="KAF4355755.1"/>
    <property type="molecule type" value="Genomic_DNA"/>
</dbReference>
<accession>A0A7J6I4Y2</accession>
<evidence type="ECO:0000256" key="7">
    <source>
        <dbReference type="ARBA" id="ARBA00022843"/>
    </source>
</evidence>
<comment type="similarity">
    <text evidence="9">Belongs to the BCD1 family.</text>
</comment>
<dbReference type="GO" id="GO:0000463">
    <property type="term" value="P:maturation of LSU-rRNA from tricistronic rRNA transcript (SSU-rRNA, 5.8S rRNA, LSU-rRNA)"/>
    <property type="evidence" value="ECO:0007669"/>
    <property type="project" value="TreeGrafter"/>
</dbReference>
<dbReference type="SUPFAM" id="SSF144232">
    <property type="entry name" value="HIT/MYND zinc finger-like"/>
    <property type="match status" value="1"/>
</dbReference>
<evidence type="ECO:0000256" key="2">
    <source>
        <dbReference type="ARBA" id="ARBA00022517"/>
    </source>
</evidence>
<dbReference type="GO" id="GO:0070761">
    <property type="term" value="C:pre-snoRNP complex"/>
    <property type="evidence" value="ECO:0007669"/>
    <property type="project" value="TreeGrafter"/>
</dbReference>
<evidence type="ECO:0000259" key="15">
    <source>
        <dbReference type="PROSITE" id="PS51083"/>
    </source>
</evidence>
<keyword evidence="2" id="KW-0690">Ribosome biogenesis</keyword>
<evidence type="ECO:0000313" key="18">
    <source>
        <dbReference type="Proteomes" id="UP000525078"/>
    </source>
</evidence>
<evidence type="ECO:0000256" key="13">
    <source>
        <dbReference type="PROSITE-ProRule" id="PRU00453"/>
    </source>
</evidence>
<feature type="region of interest" description="Disordered" evidence="14">
    <location>
        <begin position="328"/>
        <end position="355"/>
    </location>
</feature>
<evidence type="ECO:0000313" key="19">
    <source>
        <dbReference type="Proteomes" id="UP000583929"/>
    </source>
</evidence>
<keyword evidence="6" id="KW-0862">Zinc</keyword>
<dbReference type="GO" id="GO:0000492">
    <property type="term" value="P:box C/D snoRNP assembly"/>
    <property type="evidence" value="ECO:0007669"/>
    <property type="project" value="TreeGrafter"/>
</dbReference>
<dbReference type="AlphaFoldDB" id="A0A7J6I4Y2"/>
<evidence type="ECO:0000256" key="10">
    <source>
        <dbReference type="ARBA" id="ARBA00061949"/>
    </source>
</evidence>
<dbReference type="InterPro" id="IPR057721">
    <property type="entry name" value="BCD1_alpha/beta"/>
</dbReference>
<dbReference type="FunFam" id="3.30.60.190:FF:000001">
    <property type="entry name" value="box C/D snoRNA protein 1"/>
    <property type="match status" value="1"/>
</dbReference>
<name>A0A7J6I4Y2_CANSA</name>
<sequence>MTLRRKMEEREVRKDSKLCEECKLNDSKYKCPGCSIRSCSLPCVKAHKQRTGCTGKRDRTQFVPISQFDDNQLISDYNLLEEVKRASDSAQRMRKKLCKYNNYRLPFFLRSVRSAAASRRTKILFLPGGMVKREKNQTTYDKRKKCIYWTIEWQFHSTDVVLLDHGIDENMNISSIIGNHLKPGPWNHQLKRFCDEDPKNLKFFIRKYQKGPISPFYELDFKVPLRQQLTNKVILEYPVIYVFLPSHNIDFEVVKDHYPPLHKPDLKTYDGDNHLKMGGVPFKEEEIVEIDKLAPKVFDFMKNERSMNLASPHQFTNRSMSQKVSVNSSERAMSTRVAPEDGLQSPVSNTNKGAQIGDMEFDFDQGLIDEYSDLIAEINPDDFLDLEGLIDKEEEEEQEDGRKSLEKDDRNDYSGVFYDFESIFDEDDDRKNSNAEDDLEEGEIAE</sequence>
<evidence type="ECO:0000256" key="6">
    <source>
        <dbReference type="ARBA" id="ARBA00022833"/>
    </source>
</evidence>
<dbReference type="GO" id="GO:0008270">
    <property type="term" value="F:zinc ion binding"/>
    <property type="evidence" value="ECO:0007669"/>
    <property type="project" value="UniProtKB-UniRule"/>
</dbReference>
<evidence type="ECO:0000313" key="17">
    <source>
        <dbReference type="EMBL" id="KAF4402627.1"/>
    </source>
</evidence>
<dbReference type="EMBL" id="JAATIQ010000007">
    <property type="protein sequence ID" value="KAF4402627.1"/>
    <property type="molecule type" value="Genomic_DNA"/>
</dbReference>
<evidence type="ECO:0000256" key="3">
    <source>
        <dbReference type="ARBA" id="ARBA00022553"/>
    </source>
</evidence>
<evidence type="ECO:0000256" key="11">
    <source>
        <dbReference type="ARBA" id="ARBA00068630"/>
    </source>
</evidence>
<dbReference type="Pfam" id="PF25790">
    <property type="entry name" value="BCD1"/>
    <property type="match status" value="1"/>
</dbReference>
<feature type="region of interest" description="Disordered" evidence="14">
    <location>
        <begin position="418"/>
        <end position="446"/>
    </location>
</feature>
<dbReference type="Pfam" id="PF04438">
    <property type="entry name" value="zf-HIT"/>
    <property type="match status" value="1"/>
</dbReference>
<evidence type="ECO:0000256" key="5">
    <source>
        <dbReference type="ARBA" id="ARBA00022771"/>
    </source>
</evidence>
<keyword evidence="3" id="KW-0597">Phosphoprotein</keyword>
<dbReference type="InterPro" id="IPR007529">
    <property type="entry name" value="Znf_HIT"/>
</dbReference>
<dbReference type="InterPro" id="IPR051639">
    <property type="entry name" value="BCD1"/>
</dbReference>
<protein>
    <recommendedName>
        <fullName evidence="11">Box C/D snoRNA protein 1</fullName>
    </recommendedName>
    <alternativeName>
        <fullName evidence="12">Zinc finger HIT domain-containing protein 6</fullName>
    </alternativeName>
</protein>
<keyword evidence="4" id="KW-0479">Metal-binding</keyword>